<keyword evidence="2" id="KW-1185">Reference proteome</keyword>
<evidence type="ECO:0000313" key="2">
    <source>
        <dbReference type="Proteomes" id="UP000779049"/>
    </source>
</evidence>
<comment type="caution">
    <text evidence="1">The sequence shown here is derived from an EMBL/GenBank/DDBJ whole genome shotgun (WGS) entry which is preliminary data.</text>
</comment>
<reference evidence="1 2" key="1">
    <citation type="journal article" date="2020" name="New Microbes New Infect">
        <title>Sellimonas caecigallum sp. nov., description and genome sequence of a new member of the Sellimonas genus isolated from the cecum of feral chicken.</title>
        <authorList>
            <person name="Wongkuna S."/>
            <person name="Ghimire S."/>
            <person name="Antony L."/>
            <person name="Chankhamhaengdecha S."/>
            <person name="Janvilisri T."/>
            <person name="Scaria J."/>
        </authorList>
    </citation>
    <scope>NUCLEOTIDE SEQUENCE [LARGE SCALE GENOMIC DNA]</scope>
    <source>
        <strain evidence="1 2">SW451</strain>
    </source>
</reference>
<dbReference type="Gene3D" id="1.20.58.1000">
    <property type="entry name" value="Metal-sensitive repressor, helix protomer"/>
    <property type="match status" value="1"/>
</dbReference>
<dbReference type="PANTHER" id="PTHR33677">
    <property type="entry name" value="TRANSCRIPTIONAL REPRESSOR FRMR-RELATED"/>
    <property type="match status" value="1"/>
</dbReference>
<dbReference type="Pfam" id="PF02583">
    <property type="entry name" value="Trns_repr_metal"/>
    <property type="match status" value="1"/>
</dbReference>
<dbReference type="EMBL" id="VIRV01000001">
    <property type="protein sequence ID" value="MBY0757826.1"/>
    <property type="molecule type" value="Genomic_DNA"/>
</dbReference>
<dbReference type="InterPro" id="IPR003735">
    <property type="entry name" value="Metal_Tscrpt_repr"/>
</dbReference>
<evidence type="ECO:0000313" key="1">
    <source>
        <dbReference type="EMBL" id="MBY0757826.1"/>
    </source>
</evidence>
<gene>
    <name evidence="1" type="ORF">FLB61_01700</name>
</gene>
<organism evidence="1 2">
    <name type="scientific">Sellimonas caecigallum</name>
    <dbReference type="NCBI Taxonomy" id="2592333"/>
    <lineage>
        <taxon>Bacteria</taxon>
        <taxon>Bacillati</taxon>
        <taxon>Bacillota</taxon>
        <taxon>Clostridia</taxon>
        <taxon>Lachnospirales</taxon>
        <taxon>Lachnospiraceae</taxon>
        <taxon>Sellimonas</taxon>
    </lineage>
</organism>
<accession>A0ABS7L471</accession>
<proteinExistence type="predicted"/>
<protein>
    <submittedName>
        <fullName evidence="1">Metal-sensing transcriptional repressor</fullName>
    </submittedName>
</protein>
<dbReference type="InterPro" id="IPR038390">
    <property type="entry name" value="Metal_Tscrpt_repr_sf"/>
</dbReference>
<dbReference type="Proteomes" id="UP000779049">
    <property type="component" value="Unassembled WGS sequence"/>
</dbReference>
<sequence>MEQEKIKHRDAKEVKNMISRLNRIEGQVRGVRKMVEEERYCVDILVQVQAIQAALNGFNKMLLSEHIHSCVVNNIRAGNDECVDELCETIKKLMK</sequence>
<dbReference type="PANTHER" id="PTHR33677:SF3">
    <property type="entry name" value="COPPER-SENSING TRANSCRIPTIONAL REPRESSOR RICR"/>
    <property type="match status" value="1"/>
</dbReference>
<name>A0ABS7L471_9FIRM</name>
<dbReference type="RefSeq" id="WP_087200139.1">
    <property type="nucleotide sequence ID" value="NZ_CP173660.1"/>
</dbReference>